<reference evidence="2 3" key="1">
    <citation type="submission" date="2019-06" db="EMBL/GenBank/DDBJ databases">
        <title>Genome Sequence of the Brown Rot Fungal Pathogen Monilinia laxa.</title>
        <authorList>
            <person name="De Miccolis Angelini R.M."/>
            <person name="Landi L."/>
            <person name="Abate D."/>
            <person name="Pollastro S."/>
            <person name="Romanazzi G."/>
            <person name="Faretra F."/>
        </authorList>
    </citation>
    <scope>NUCLEOTIDE SEQUENCE [LARGE SCALE GENOMIC DNA]</scope>
    <source>
        <strain evidence="2 3">Mlax316</strain>
    </source>
</reference>
<keyword evidence="3" id="KW-1185">Reference proteome</keyword>
<sequence>MLAPDMSLQVCQSDFVVLGSVMDFLEPAPIVTIVWIISRHKLKILQGTLNLAEGLKPDLFIFFHQQPLPSPRSLLVRSITC</sequence>
<dbReference type="AlphaFoldDB" id="A0A5N6KEH5"/>
<name>A0A5N6KEH5_MONLA</name>
<keyword evidence="1" id="KW-0812">Transmembrane</keyword>
<evidence type="ECO:0000256" key="1">
    <source>
        <dbReference type="SAM" id="Phobius"/>
    </source>
</evidence>
<keyword evidence="1" id="KW-0472">Membrane</keyword>
<organism evidence="2 3">
    <name type="scientific">Monilinia laxa</name>
    <name type="common">Brown rot fungus</name>
    <name type="synonym">Sclerotinia laxa</name>
    <dbReference type="NCBI Taxonomy" id="61186"/>
    <lineage>
        <taxon>Eukaryota</taxon>
        <taxon>Fungi</taxon>
        <taxon>Dikarya</taxon>
        <taxon>Ascomycota</taxon>
        <taxon>Pezizomycotina</taxon>
        <taxon>Leotiomycetes</taxon>
        <taxon>Helotiales</taxon>
        <taxon>Sclerotiniaceae</taxon>
        <taxon>Monilinia</taxon>
    </lineage>
</organism>
<comment type="caution">
    <text evidence="2">The sequence shown here is derived from an EMBL/GenBank/DDBJ whole genome shotgun (WGS) entry which is preliminary data.</text>
</comment>
<feature type="transmembrane region" description="Helical" evidence="1">
    <location>
        <begin position="15"/>
        <end position="37"/>
    </location>
</feature>
<proteinExistence type="predicted"/>
<gene>
    <name evidence="2" type="ORF">EYC80_005529</name>
</gene>
<dbReference type="Proteomes" id="UP000326757">
    <property type="component" value="Unassembled WGS sequence"/>
</dbReference>
<protein>
    <submittedName>
        <fullName evidence="2">Uncharacterized protein</fullName>
    </submittedName>
</protein>
<evidence type="ECO:0000313" key="2">
    <source>
        <dbReference type="EMBL" id="KAB8302078.1"/>
    </source>
</evidence>
<evidence type="ECO:0000313" key="3">
    <source>
        <dbReference type="Proteomes" id="UP000326757"/>
    </source>
</evidence>
<accession>A0A5N6KEH5</accession>
<keyword evidence="1" id="KW-1133">Transmembrane helix</keyword>
<dbReference type="EMBL" id="VIGI01000003">
    <property type="protein sequence ID" value="KAB8302078.1"/>
    <property type="molecule type" value="Genomic_DNA"/>
</dbReference>